<dbReference type="Pfam" id="PF18856">
    <property type="entry name" value="baeRF_family12"/>
    <property type="match status" value="1"/>
</dbReference>
<reference evidence="1 2" key="1">
    <citation type="submission" date="2020-08" db="EMBL/GenBank/DDBJ databases">
        <title>A Genomic Blueprint of the Chicken Gut Microbiome.</title>
        <authorList>
            <person name="Gilroy R."/>
            <person name="Ravi A."/>
            <person name="Getino M."/>
            <person name="Pursley I."/>
            <person name="Horton D.L."/>
            <person name="Alikhan N.-F."/>
            <person name="Baker D."/>
            <person name="Gharbi K."/>
            <person name="Hall N."/>
            <person name="Watson M."/>
            <person name="Adriaenssens E.M."/>
            <person name="Foster-Nyarko E."/>
            <person name="Jarju S."/>
            <person name="Secka A."/>
            <person name="Antonio M."/>
            <person name="Oren A."/>
            <person name="Chaudhuri R."/>
            <person name="La Ragione R.M."/>
            <person name="Hildebrand F."/>
            <person name="Pallen M.J."/>
        </authorList>
    </citation>
    <scope>NUCLEOTIDE SEQUENCE [LARGE SCALE GENOMIC DNA]</scope>
    <source>
        <strain evidence="1 2">Sa2BVA3</strain>
    </source>
</reference>
<dbReference type="EMBL" id="JACSQJ010000007">
    <property type="protein sequence ID" value="MBD7988711.1"/>
    <property type="molecule type" value="Genomic_DNA"/>
</dbReference>
<protein>
    <submittedName>
        <fullName evidence="1">Host attachment protein</fullName>
    </submittedName>
</protein>
<name>A0ABR8UL08_9GAMM</name>
<dbReference type="Proteomes" id="UP000647183">
    <property type="component" value="Unassembled WGS sequence"/>
</dbReference>
<dbReference type="InterPro" id="IPR041374">
    <property type="entry name" value="BaeRF_family12"/>
</dbReference>
<proteinExistence type="predicted"/>
<dbReference type="RefSeq" id="WP_191729893.1">
    <property type="nucleotide sequence ID" value="NZ_JACSQJ010000007.1"/>
</dbReference>
<evidence type="ECO:0000313" key="1">
    <source>
        <dbReference type="EMBL" id="MBD7988711.1"/>
    </source>
</evidence>
<comment type="caution">
    <text evidence="1">The sequence shown here is derived from an EMBL/GenBank/DDBJ whole genome shotgun (WGS) entry which is preliminary data.</text>
</comment>
<gene>
    <name evidence="1" type="ORF">H9645_11805</name>
</gene>
<organism evidence="1 2">
    <name type="scientific">Luteimonas colneyensis</name>
    <dbReference type="NCBI Taxonomy" id="2762230"/>
    <lineage>
        <taxon>Bacteria</taxon>
        <taxon>Pseudomonadati</taxon>
        <taxon>Pseudomonadota</taxon>
        <taxon>Gammaproteobacteria</taxon>
        <taxon>Lysobacterales</taxon>
        <taxon>Lysobacteraceae</taxon>
        <taxon>Luteimonas</taxon>
    </lineage>
</organism>
<accession>A0ABR8UL08</accession>
<sequence length="135" mass="14537">MTMVPNDALVVVADGGNARLFRNRGDERALSLHQVELRELVNMDDDGPAGSMPHESTGAQIDEATFAKQLALALNDGALKQAFAHLVLVADPTTLGRMRPLLHKEVQQRLLLEVPKTLTNSPLPDIEAALRGPAA</sequence>
<evidence type="ECO:0000313" key="2">
    <source>
        <dbReference type="Proteomes" id="UP000647183"/>
    </source>
</evidence>
<keyword evidence="2" id="KW-1185">Reference proteome</keyword>